<sequence length="328" mass="36786">MEKLAPGSITPYLIPNFNLSSLLIHAMKCNGDEEPQSDISSVLSSPLPSPNPCVVSPTHDDADVPHMDLDLGDGSKLKTGSKARSKKNRKRKRQQEKEEQGAEGYHVPPPLRKKHVGNAKSQARKVDVNLEEIRVSENGFTGHHAQYRTKKQYTLEEMVGPESKFKFDLIKWDGTTTIPFIDEEDRVVLMCVGYPNNRLWMSVPQRLAVNVEQSRKKVRFTKKNRRGPFGALQSGVSFGMGMKARVISLHHGYPPAKRFLIPFDPQKPAVHRQSSIANHQAIQSLLKDSDLICIASLQSSHFETWSPTLYGSYAQNKRDLVAHDASLL</sequence>
<evidence type="ECO:0000313" key="3">
    <source>
        <dbReference type="Proteomes" id="UP001437256"/>
    </source>
</evidence>
<feature type="region of interest" description="Disordered" evidence="1">
    <location>
        <begin position="32"/>
        <end position="123"/>
    </location>
</feature>
<proteinExistence type="predicted"/>
<evidence type="ECO:0000313" key="2">
    <source>
        <dbReference type="EMBL" id="KAL0062723.1"/>
    </source>
</evidence>
<organism evidence="2 3">
    <name type="scientific">Marasmius tenuissimus</name>
    <dbReference type="NCBI Taxonomy" id="585030"/>
    <lineage>
        <taxon>Eukaryota</taxon>
        <taxon>Fungi</taxon>
        <taxon>Dikarya</taxon>
        <taxon>Basidiomycota</taxon>
        <taxon>Agaricomycotina</taxon>
        <taxon>Agaricomycetes</taxon>
        <taxon>Agaricomycetidae</taxon>
        <taxon>Agaricales</taxon>
        <taxon>Marasmiineae</taxon>
        <taxon>Marasmiaceae</taxon>
        <taxon>Marasmius</taxon>
    </lineage>
</organism>
<reference evidence="2 3" key="1">
    <citation type="submission" date="2024-05" db="EMBL/GenBank/DDBJ databases">
        <title>A draft genome resource for the thread blight pathogen Marasmius tenuissimus strain MS-2.</title>
        <authorList>
            <person name="Yulfo-Soto G.E."/>
            <person name="Baruah I.K."/>
            <person name="Amoako-Attah I."/>
            <person name="Bukari Y."/>
            <person name="Meinhardt L.W."/>
            <person name="Bailey B.A."/>
            <person name="Cohen S.P."/>
        </authorList>
    </citation>
    <scope>NUCLEOTIDE SEQUENCE [LARGE SCALE GENOMIC DNA]</scope>
    <source>
        <strain evidence="2 3">MS-2</strain>
    </source>
</reference>
<gene>
    <name evidence="2" type="ORF">AAF712_010418</name>
</gene>
<name>A0ABR2ZMU2_9AGAR</name>
<dbReference type="Proteomes" id="UP001437256">
    <property type="component" value="Unassembled WGS sequence"/>
</dbReference>
<feature type="compositionally biased region" description="Basic and acidic residues" evidence="1">
    <location>
        <begin position="58"/>
        <end position="76"/>
    </location>
</feature>
<accession>A0ABR2ZMU2</accession>
<keyword evidence="3" id="KW-1185">Reference proteome</keyword>
<protein>
    <submittedName>
        <fullName evidence="2">Uncharacterized protein</fullName>
    </submittedName>
</protein>
<comment type="caution">
    <text evidence="2">The sequence shown here is derived from an EMBL/GenBank/DDBJ whole genome shotgun (WGS) entry which is preliminary data.</text>
</comment>
<feature type="compositionally biased region" description="Low complexity" evidence="1">
    <location>
        <begin position="40"/>
        <end position="57"/>
    </location>
</feature>
<dbReference type="EMBL" id="JBBXMP010000098">
    <property type="protein sequence ID" value="KAL0062723.1"/>
    <property type="molecule type" value="Genomic_DNA"/>
</dbReference>
<evidence type="ECO:0000256" key="1">
    <source>
        <dbReference type="SAM" id="MobiDB-lite"/>
    </source>
</evidence>
<feature type="compositionally biased region" description="Basic residues" evidence="1">
    <location>
        <begin position="79"/>
        <end position="94"/>
    </location>
</feature>